<organism evidence="13">
    <name type="scientific">Oikopleura dioica</name>
    <name type="common">Tunicate</name>
    <dbReference type="NCBI Taxonomy" id="34765"/>
    <lineage>
        <taxon>Eukaryota</taxon>
        <taxon>Metazoa</taxon>
        <taxon>Chordata</taxon>
        <taxon>Tunicata</taxon>
        <taxon>Appendicularia</taxon>
        <taxon>Copelata</taxon>
        <taxon>Oikopleuridae</taxon>
        <taxon>Oikopleura</taxon>
    </lineage>
</organism>
<dbReference type="OrthoDB" id="10261376at2759"/>
<feature type="compositionally biased region" description="Basic and acidic residues" evidence="12">
    <location>
        <begin position="209"/>
        <end position="224"/>
    </location>
</feature>
<gene>
    <name evidence="13" type="ORF">GSOID_T00004678001</name>
</gene>
<dbReference type="SMART" id="SM00320">
    <property type="entry name" value="WD40"/>
    <property type="match status" value="5"/>
</dbReference>
<keyword evidence="4 11" id="KW-0853">WD repeat</keyword>
<dbReference type="PROSITE" id="PS50294">
    <property type="entry name" value="WD_REPEATS_REGION"/>
    <property type="match status" value="1"/>
</dbReference>
<feature type="compositionally biased region" description="Low complexity" evidence="12">
    <location>
        <begin position="225"/>
        <end position="235"/>
    </location>
</feature>
<protein>
    <submittedName>
        <fullName evidence="13">Uncharacterized protein</fullName>
    </submittedName>
</protein>
<dbReference type="InterPro" id="IPR015943">
    <property type="entry name" value="WD40/YVTN_repeat-like_dom_sf"/>
</dbReference>
<evidence type="ECO:0000256" key="5">
    <source>
        <dbReference type="ARBA" id="ARBA00022701"/>
    </source>
</evidence>
<evidence type="ECO:0000256" key="10">
    <source>
        <dbReference type="ARBA" id="ARBA00023273"/>
    </source>
</evidence>
<dbReference type="PROSITE" id="PS50082">
    <property type="entry name" value="WD_REPEATS_2"/>
    <property type="match status" value="1"/>
</dbReference>
<feature type="repeat" description="WD" evidence="11">
    <location>
        <begin position="473"/>
        <end position="515"/>
    </location>
</feature>
<keyword evidence="14" id="KW-1185">Reference proteome</keyword>
<accession>E4XUH3</accession>
<dbReference type="GO" id="GO:0036157">
    <property type="term" value="C:outer dynein arm"/>
    <property type="evidence" value="ECO:0007669"/>
    <property type="project" value="TreeGrafter"/>
</dbReference>
<dbReference type="PANTHER" id="PTHR12442:SF11">
    <property type="entry name" value="DYNEIN AXONEMAL INTERMEDIATE CHAIN 1"/>
    <property type="match status" value="1"/>
</dbReference>
<keyword evidence="9" id="KW-0206">Cytoskeleton</keyword>
<dbReference type="GO" id="GO:0005874">
    <property type="term" value="C:microtubule"/>
    <property type="evidence" value="ECO:0007669"/>
    <property type="project" value="UniProtKB-KW"/>
</dbReference>
<feature type="region of interest" description="Disordered" evidence="12">
    <location>
        <begin position="209"/>
        <end position="235"/>
    </location>
</feature>
<evidence type="ECO:0000256" key="1">
    <source>
        <dbReference type="ARBA" id="ARBA00004430"/>
    </source>
</evidence>
<dbReference type="Gene3D" id="2.130.10.10">
    <property type="entry name" value="YVTN repeat-like/Quinoprotein amine dehydrogenase"/>
    <property type="match status" value="2"/>
</dbReference>
<keyword evidence="8" id="KW-0505">Motor protein</keyword>
<dbReference type="AlphaFoldDB" id="E4XUH3"/>
<dbReference type="Proteomes" id="UP000001307">
    <property type="component" value="Unassembled WGS sequence"/>
</dbReference>
<dbReference type="GO" id="GO:0003341">
    <property type="term" value="P:cilium movement"/>
    <property type="evidence" value="ECO:0007669"/>
    <property type="project" value="TreeGrafter"/>
</dbReference>
<dbReference type="FunCoup" id="E4XUH3">
    <property type="interactions" value="4"/>
</dbReference>
<dbReference type="EMBL" id="FN653182">
    <property type="protein sequence ID" value="CBY13370.1"/>
    <property type="molecule type" value="Genomic_DNA"/>
</dbReference>
<evidence type="ECO:0000256" key="4">
    <source>
        <dbReference type="ARBA" id="ARBA00022574"/>
    </source>
</evidence>
<evidence type="ECO:0000256" key="9">
    <source>
        <dbReference type="ARBA" id="ARBA00023212"/>
    </source>
</evidence>
<feature type="region of interest" description="Disordered" evidence="12">
    <location>
        <begin position="139"/>
        <end position="187"/>
    </location>
</feature>
<feature type="compositionally biased region" description="Basic and acidic residues" evidence="12">
    <location>
        <begin position="174"/>
        <end position="187"/>
    </location>
</feature>
<keyword evidence="5" id="KW-0493">Microtubule</keyword>
<proteinExistence type="inferred from homology"/>
<dbReference type="InterPro" id="IPR001680">
    <property type="entry name" value="WD40_rpt"/>
</dbReference>
<feature type="compositionally biased region" description="Basic and acidic residues" evidence="12">
    <location>
        <begin position="139"/>
        <end position="156"/>
    </location>
</feature>
<dbReference type="GO" id="GO:0036158">
    <property type="term" value="P:outer dynein arm assembly"/>
    <property type="evidence" value="ECO:0007669"/>
    <property type="project" value="TreeGrafter"/>
</dbReference>
<keyword evidence="3" id="KW-0963">Cytoplasm</keyword>
<keyword evidence="10" id="KW-0966">Cell projection</keyword>
<dbReference type="InterPro" id="IPR036322">
    <property type="entry name" value="WD40_repeat_dom_sf"/>
</dbReference>
<comment type="subcellular location">
    <subcellularLocation>
        <location evidence="1">Cytoplasm</location>
        <location evidence="1">Cytoskeleton</location>
        <location evidence="1">Cilium axoneme</location>
    </subcellularLocation>
</comment>
<evidence type="ECO:0000256" key="8">
    <source>
        <dbReference type="ARBA" id="ARBA00023175"/>
    </source>
</evidence>
<comment type="similarity">
    <text evidence="2">Belongs to the dynein intermediate chain family.</text>
</comment>
<feature type="region of interest" description="Disordered" evidence="12">
    <location>
        <begin position="601"/>
        <end position="620"/>
    </location>
</feature>
<evidence type="ECO:0000256" key="11">
    <source>
        <dbReference type="PROSITE-ProRule" id="PRU00221"/>
    </source>
</evidence>
<evidence type="ECO:0000256" key="2">
    <source>
        <dbReference type="ARBA" id="ARBA00011059"/>
    </source>
</evidence>
<evidence type="ECO:0000256" key="6">
    <source>
        <dbReference type="ARBA" id="ARBA00022737"/>
    </source>
</evidence>
<reference evidence="13" key="1">
    <citation type="journal article" date="2010" name="Science">
        <title>Plasticity of animal genome architecture unmasked by rapid evolution of a pelagic tunicate.</title>
        <authorList>
            <person name="Denoeud F."/>
            <person name="Henriet S."/>
            <person name="Mungpakdee S."/>
            <person name="Aury J.M."/>
            <person name="Da Silva C."/>
            <person name="Brinkmann H."/>
            <person name="Mikhaleva J."/>
            <person name="Olsen L.C."/>
            <person name="Jubin C."/>
            <person name="Canestro C."/>
            <person name="Bouquet J.M."/>
            <person name="Danks G."/>
            <person name="Poulain J."/>
            <person name="Campsteijn C."/>
            <person name="Adamski M."/>
            <person name="Cross I."/>
            <person name="Yadetie F."/>
            <person name="Muffato M."/>
            <person name="Louis A."/>
            <person name="Butcher S."/>
            <person name="Tsagkogeorga G."/>
            <person name="Konrad A."/>
            <person name="Singh S."/>
            <person name="Jensen M.F."/>
            <person name="Cong E.H."/>
            <person name="Eikeseth-Otteraa H."/>
            <person name="Noel B."/>
            <person name="Anthouard V."/>
            <person name="Porcel B.M."/>
            <person name="Kachouri-Lafond R."/>
            <person name="Nishino A."/>
            <person name="Ugolini M."/>
            <person name="Chourrout P."/>
            <person name="Nishida H."/>
            <person name="Aasland R."/>
            <person name="Huzurbazar S."/>
            <person name="Westhof E."/>
            <person name="Delsuc F."/>
            <person name="Lehrach H."/>
            <person name="Reinhardt R."/>
            <person name="Weissenbach J."/>
            <person name="Roy S.W."/>
            <person name="Artiguenave F."/>
            <person name="Postlethwait J.H."/>
            <person name="Manak J.R."/>
            <person name="Thompson E.M."/>
            <person name="Jaillon O."/>
            <person name="Du Pasquier L."/>
            <person name="Boudinot P."/>
            <person name="Liberles D.A."/>
            <person name="Volff J.N."/>
            <person name="Philippe H."/>
            <person name="Lenhard B."/>
            <person name="Roest Crollius H."/>
            <person name="Wincker P."/>
            <person name="Chourrout D."/>
        </authorList>
    </citation>
    <scope>NUCLEOTIDE SEQUENCE [LARGE SCALE GENOMIC DNA]</scope>
</reference>
<evidence type="ECO:0000256" key="12">
    <source>
        <dbReference type="SAM" id="MobiDB-lite"/>
    </source>
</evidence>
<dbReference type="InterPro" id="IPR050687">
    <property type="entry name" value="Dynein_IC"/>
</dbReference>
<dbReference type="SUPFAM" id="SSF50978">
    <property type="entry name" value="WD40 repeat-like"/>
    <property type="match status" value="1"/>
</dbReference>
<evidence type="ECO:0000313" key="13">
    <source>
        <dbReference type="EMBL" id="CBY13370.1"/>
    </source>
</evidence>
<dbReference type="GO" id="GO:0045503">
    <property type="term" value="F:dynein light chain binding"/>
    <property type="evidence" value="ECO:0007669"/>
    <property type="project" value="TreeGrafter"/>
</dbReference>
<evidence type="ECO:0000313" key="14">
    <source>
        <dbReference type="Proteomes" id="UP000001307"/>
    </source>
</evidence>
<evidence type="ECO:0000256" key="7">
    <source>
        <dbReference type="ARBA" id="ARBA00023017"/>
    </source>
</evidence>
<sequence>MGFQSTYGDDLMKGNVVMKPPDQLELSEKELKEEHTRILTANNPQAADNIIRFDFAANEFKKEPHVDQLAVHFNLKGNLIHVESDEAKYGAAKQLDPVGKISLRLRRIVLLIPATGVFTKKINIFKFFRLNECQPDHASEAESRASHHKAETEKPIRNQFNFGERSAQTVTQLQRERDVQTEPPKRENISVTINQHVIYDAYKAELARREAEKEKSNKDKKESPKSAAPLPSSSLEKSLAITERIVNQNTHLDIADDFRFFEDESDEYRDSEGTLLPLWIYNFVQAKKLSVTSTQWSSKYHDLFAVGLGSYNYARQGIGYLLFYSLKNPSYPGFIFETDVGVMCLDISTAKSHLVAVGLYDGSVAVFNLLKKEEIYRCKTAERHVDPVWAIKWQNDQFCSVSSDGMVKCWNPKTGETKDVITLYDDELAQGAKACGVSIAFHSDKSPVFLVGSEEGVIYKCSTAYSSQYLGRWKAHSMAVSSIKWNPFHKDIFLSSSDDWLIKVWSQNSQTALFSFDLQSPVGDISWSIFSSTAFGAVTSDGKCFIYDLNINKYQPLCEQVVVQKKKTKITKLEFNPEYPVCLIGDSRGNSNLILKMSPNLRKRPKKSKKDPTPLPVVPEQEMEKMEKIVAVVFDNSVESL</sequence>
<dbReference type="Pfam" id="PF00400">
    <property type="entry name" value="WD40"/>
    <property type="match status" value="2"/>
</dbReference>
<keyword evidence="6" id="KW-0677">Repeat</keyword>
<evidence type="ECO:0000256" key="3">
    <source>
        <dbReference type="ARBA" id="ARBA00022490"/>
    </source>
</evidence>
<dbReference type="InParanoid" id="E4XUH3"/>
<keyword evidence="7" id="KW-0243">Dynein</keyword>
<name>E4XUH3_OIKDI</name>
<dbReference type="GO" id="GO:0045504">
    <property type="term" value="F:dynein heavy chain binding"/>
    <property type="evidence" value="ECO:0007669"/>
    <property type="project" value="TreeGrafter"/>
</dbReference>
<feature type="compositionally biased region" description="Polar residues" evidence="12">
    <location>
        <begin position="158"/>
        <end position="173"/>
    </location>
</feature>
<dbReference type="PANTHER" id="PTHR12442">
    <property type="entry name" value="DYNEIN INTERMEDIATE CHAIN"/>
    <property type="match status" value="1"/>
</dbReference>